<gene>
    <name evidence="3" type="ORF">FSBG_00333</name>
</gene>
<evidence type="ECO:0000259" key="2">
    <source>
        <dbReference type="Pfam" id="PF17288"/>
    </source>
</evidence>
<dbReference type="PANTHER" id="PTHR39184">
    <property type="match status" value="1"/>
</dbReference>
<proteinExistence type="predicted"/>
<accession>E5BFF5</accession>
<dbReference type="EMBL" id="GG657971">
    <property type="protein sequence ID" value="EFS20836.1"/>
    <property type="molecule type" value="Genomic_DNA"/>
</dbReference>
<evidence type="ECO:0000313" key="4">
    <source>
        <dbReference type="Proteomes" id="UP000002975"/>
    </source>
</evidence>
<dbReference type="Proteomes" id="UP000002975">
    <property type="component" value="Unassembled WGS sequence"/>
</dbReference>
<sequence length="423" mass="48971">MKRISKILLPNFHNLYTAWRSSQYTRYVCQGGRASAKSSHIALILVLSLMREAVNIVVLRKVADTLRTSVYEQIKWAVQELGVEDYFIFKVSPMEIIYAPRMNKFLFFGVDDPNKRKSMKTADFPIAYFWIEEAAEFLTEEEIEIVIKSVLRGKISDNLKYKGFLSYNPPKQRHHWINKKYGVIQKQETSFIHHSCYTDNPYLSEEFILEAEEKKKKDPVGYDWEYLGEPVGGGVVPFPRLHIGKIPDLLIRTLDTFRNGVDWGYAVDPVAFVRWGYDRMRKRIYAISEFYGVQKSNEVLAKAIKKQIKRNETVTCDSAEPKSVAELRSYGIRAYSAKKGKGSVESGEKWLGEMEIYIDPERTPNIAREFQLADYDIDRYGETVARLADIDNHTIDATRYAFEGDLKKRREANSKKFSRPSGL</sequence>
<protein>
    <submittedName>
        <fullName evidence="3">Phage terminase, large subunit, PBSX family</fullName>
    </submittedName>
</protein>
<dbReference type="InterPro" id="IPR006437">
    <property type="entry name" value="Phage_terminase_lsu"/>
</dbReference>
<keyword evidence="4" id="KW-1185">Reference proteome</keyword>
<feature type="domain" description="Phage terminase large subunit C-terminal" evidence="2">
    <location>
        <begin position="262"/>
        <end position="403"/>
    </location>
</feature>
<dbReference type="AlphaFoldDB" id="E5BFF5"/>
<name>E5BFF5_9FUSO</name>
<dbReference type="HOGENOM" id="CLU_035697_2_0_0"/>
<dbReference type="Pfam" id="PF17288">
    <property type="entry name" value="Terminase_3C"/>
    <property type="match status" value="1"/>
</dbReference>
<organism evidence="3 4">
    <name type="scientific">Fusobacterium gonidiaformans 3-1-5R</name>
    <dbReference type="NCBI Taxonomy" id="469605"/>
    <lineage>
        <taxon>Bacteria</taxon>
        <taxon>Fusobacteriati</taxon>
        <taxon>Fusobacteriota</taxon>
        <taxon>Fusobacteriia</taxon>
        <taxon>Fusobacteriales</taxon>
        <taxon>Fusobacteriaceae</taxon>
        <taxon>Fusobacterium</taxon>
    </lineage>
</organism>
<dbReference type="InterPro" id="IPR052380">
    <property type="entry name" value="Viral_DNA_packaging_terminase"/>
</dbReference>
<reference evidence="3 4" key="1">
    <citation type="submission" date="2009-02" db="EMBL/GenBank/DDBJ databases">
        <title>The Genome Sequence of Fusobacterium sp. 3_1_5R.</title>
        <authorList>
            <consortium name="The Broad Institute Genome Sequencing Platform"/>
            <person name="Ward D."/>
            <person name="Young S.K."/>
            <person name="Kodira C.D."/>
            <person name="Zeng Q."/>
            <person name="Koehrsen M."/>
            <person name="Alvarado L."/>
            <person name="Berlin A."/>
            <person name="Borenstein D."/>
            <person name="Chen Z."/>
            <person name="Engels R."/>
            <person name="Freedman E."/>
            <person name="Gellesch M."/>
            <person name="Goldberg J."/>
            <person name="Griggs A."/>
            <person name="Gujja S."/>
            <person name="Heiman D."/>
            <person name="Hepburn T."/>
            <person name="Howarth C."/>
            <person name="Jen D."/>
            <person name="Larson L."/>
            <person name="Lewis B."/>
            <person name="Mehta T."/>
            <person name="Park D."/>
            <person name="Pearson M."/>
            <person name="Roberts A."/>
            <person name="Saif S."/>
            <person name="Shea T."/>
            <person name="Shenoy N."/>
            <person name="Sisk P."/>
            <person name="Stolte C."/>
            <person name="Sykes S."/>
            <person name="Walk T."/>
            <person name="White J."/>
            <person name="Yandava C."/>
            <person name="Allen-Vercoe E."/>
            <person name="Strauss J."/>
            <person name="Ambrose C."/>
            <person name="Lander E."/>
            <person name="Nusbaum C."/>
            <person name="Galagan J."/>
            <person name="Birren B."/>
        </authorList>
    </citation>
    <scope>NUCLEOTIDE SEQUENCE [LARGE SCALE GENOMIC DNA]</scope>
    <source>
        <strain evidence="3 4">3_1_5R</strain>
    </source>
</reference>
<dbReference type="NCBIfam" id="TIGR01547">
    <property type="entry name" value="phage_term_2"/>
    <property type="match status" value="1"/>
</dbReference>
<dbReference type="InterPro" id="IPR035412">
    <property type="entry name" value="Terminase_L_N"/>
</dbReference>
<dbReference type="Gene3D" id="3.40.50.300">
    <property type="entry name" value="P-loop containing nucleotide triphosphate hydrolases"/>
    <property type="match status" value="1"/>
</dbReference>
<dbReference type="Gene3D" id="3.30.420.280">
    <property type="match status" value="1"/>
</dbReference>
<dbReference type="InterPro" id="IPR035413">
    <property type="entry name" value="Terminase_L_C"/>
</dbReference>
<dbReference type="Pfam" id="PF04466">
    <property type="entry name" value="Terminase_3"/>
    <property type="match status" value="1"/>
</dbReference>
<dbReference type="BioCyc" id="FSP469605-HMP:GTSP-336-MONOMER"/>
<dbReference type="PANTHER" id="PTHR39184:SF1">
    <property type="entry name" value="PBSX PHAGE TERMINASE LARGE SUBUNIT"/>
    <property type="match status" value="1"/>
</dbReference>
<dbReference type="InterPro" id="IPR027417">
    <property type="entry name" value="P-loop_NTPase"/>
</dbReference>
<evidence type="ECO:0000313" key="3">
    <source>
        <dbReference type="EMBL" id="EFS20836.1"/>
    </source>
</evidence>
<feature type="domain" description="Phage terminase large subunit N-terminal" evidence="1">
    <location>
        <begin position="28"/>
        <end position="229"/>
    </location>
</feature>
<evidence type="ECO:0000259" key="1">
    <source>
        <dbReference type="Pfam" id="PF04466"/>
    </source>
</evidence>